<feature type="compositionally biased region" description="Polar residues" evidence="4">
    <location>
        <begin position="49"/>
        <end position="72"/>
    </location>
</feature>
<proteinExistence type="predicted"/>
<dbReference type="Proteomes" id="UP000307507">
    <property type="component" value="Unassembled WGS sequence"/>
</dbReference>
<dbReference type="RefSeq" id="WP_136403444.1">
    <property type="nucleotide sequence ID" value="NZ_SSNZ01000005.1"/>
</dbReference>
<organism evidence="6 7">
    <name type="scientific">Flavobacterium supellecticarium</name>
    <dbReference type="NCBI Taxonomy" id="2565924"/>
    <lineage>
        <taxon>Bacteria</taxon>
        <taxon>Pseudomonadati</taxon>
        <taxon>Bacteroidota</taxon>
        <taxon>Flavobacteriia</taxon>
        <taxon>Flavobacteriales</taxon>
        <taxon>Flavobacteriaceae</taxon>
        <taxon>Flavobacterium</taxon>
    </lineage>
</organism>
<name>A0A4S3ZUM5_9FLAO</name>
<reference evidence="6 7" key="1">
    <citation type="submission" date="2019-04" db="EMBL/GenBank/DDBJ databases">
        <title>Flavobacterium sp. nov. isolated from construction timber.</title>
        <authorList>
            <person name="Lin S.-Y."/>
            <person name="Chang C.-T."/>
            <person name="Young C.-C."/>
        </authorList>
    </citation>
    <scope>NUCLEOTIDE SEQUENCE [LARGE SCALE GENOMIC DNA]</scope>
    <source>
        <strain evidence="6 7">CC-CTC003</strain>
    </source>
</reference>
<evidence type="ECO:0000256" key="2">
    <source>
        <dbReference type="ARBA" id="ARBA00022525"/>
    </source>
</evidence>
<protein>
    <recommendedName>
        <fullName evidence="8">Virulence plasmid B protein</fullName>
    </recommendedName>
</protein>
<sequence>MVKKFTPFLLLCALCTFIQTVSQTPPDGIPVPGIIPVVNKNTPDPIDNNRLSSQDRQSIMPSAPTGNSSEAGITEGNLTVSLSGAANYTIPIEVLPGIKGIVPQISLSYDSQSGNNIAGYGWSVSGLSSITRIPSTKYHDGVNDPVDFNNLDRFALDGQRLLIKNGTSGTYGANGTVYETENFSTTKVTSFGVSPLGATYGPQYFLVEYPDGSKAQYGNHLESRSELKWSIDYWENPQGIRINYSYAKFLNISRIMRISYGAIGTNPGCNTIYFHYKKRNRYENAYIGGIPFTEAYILSYIQVHPTNAFNSHYRKYTLTHDSNSLGYERLTHITESSAYEGTVKSRNPTVVSS</sequence>
<evidence type="ECO:0008006" key="8">
    <source>
        <dbReference type="Google" id="ProtNLM"/>
    </source>
</evidence>
<dbReference type="EMBL" id="SSNZ01000005">
    <property type="protein sequence ID" value="THF49436.1"/>
    <property type="molecule type" value="Genomic_DNA"/>
</dbReference>
<keyword evidence="2" id="KW-0964">Secreted</keyword>
<keyword evidence="7" id="KW-1185">Reference proteome</keyword>
<feature type="signal peptide" evidence="5">
    <location>
        <begin position="1"/>
        <end position="23"/>
    </location>
</feature>
<evidence type="ECO:0000256" key="5">
    <source>
        <dbReference type="SAM" id="SignalP"/>
    </source>
</evidence>
<gene>
    <name evidence="6" type="ORF">E6C50_11840</name>
</gene>
<evidence type="ECO:0000256" key="1">
    <source>
        <dbReference type="ARBA" id="ARBA00004613"/>
    </source>
</evidence>
<dbReference type="InterPro" id="IPR003284">
    <property type="entry name" value="Sal_SpvB"/>
</dbReference>
<evidence type="ECO:0000256" key="3">
    <source>
        <dbReference type="ARBA" id="ARBA00023026"/>
    </source>
</evidence>
<evidence type="ECO:0000313" key="7">
    <source>
        <dbReference type="Proteomes" id="UP000307507"/>
    </source>
</evidence>
<feature type="chain" id="PRO_5020698168" description="Virulence plasmid B protein" evidence="5">
    <location>
        <begin position="24"/>
        <end position="353"/>
    </location>
</feature>
<feature type="region of interest" description="Disordered" evidence="4">
    <location>
        <begin position="42"/>
        <end position="72"/>
    </location>
</feature>
<dbReference type="OrthoDB" id="6225685at2"/>
<evidence type="ECO:0000313" key="6">
    <source>
        <dbReference type="EMBL" id="THF49436.1"/>
    </source>
</evidence>
<accession>A0A4S3ZUM5</accession>
<dbReference type="GO" id="GO:0005576">
    <property type="term" value="C:extracellular region"/>
    <property type="evidence" value="ECO:0007669"/>
    <property type="project" value="UniProtKB-SubCell"/>
</dbReference>
<keyword evidence="5" id="KW-0732">Signal</keyword>
<dbReference type="AlphaFoldDB" id="A0A4S3ZUM5"/>
<dbReference type="GO" id="GO:0005737">
    <property type="term" value="C:cytoplasm"/>
    <property type="evidence" value="ECO:0007669"/>
    <property type="project" value="InterPro"/>
</dbReference>
<comment type="caution">
    <text evidence="6">The sequence shown here is derived from an EMBL/GenBank/DDBJ whole genome shotgun (WGS) entry which is preliminary data.</text>
</comment>
<keyword evidence="3" id="KW-0843">Virulence</keyword>
<comment type="subcellular location">
    <subcellularLocation>
        <location evidence="1">Secreted</location>
    </subcellularLocation>
</comment>
<evidence type="ECO:0000256" key="4">
    <source>
        <dbReference type="SAM" id="MobiDB-lite"/>
    </source>
</evidence>
<dbReference type="Pfam" id="PF03534">
    <property type="entry name" value="SpvB"/>
    <property type="match status" value="1"/>
</dbReference>